<dbReference type="STRING" id="441103.TRN7648_01258"/>
<evidence type="ECO:0008006" key="3">
    <source>
        <dbReference type="Google" id="ProtNLM"/>
    </source>
</evidence>
<gene>
    <name evidence="1" type="ORF">TRN7648_01258</name>
</gene>
<organism evidence="1 2">
    <name type="scientific">Tropicibacter naphthalenivorans</name>
    <dbReference type="NCBI Taxonomy" id="441103"/>
    <lineage>
        <taxon>Bacteria</taxon>
        <taxon>Pseudomonadati</taxon>
        <taxon>Pseudomonadota</taxon>
        <taxon>Alphaproteobacteria</taxon>
        <taxon>Rhodobacterales</taxon>
        <taxon>Roseobacteraceae</taxon>
        <taxon>Tropicibacter</taxon>
    </lineage>
</organism>
<dbReference type="AlphaFoldDB" id="A0A0N7LZ94"/>
<keyword evidence="2" id="KW-1185">Reference proteome</keyword>
<protein>
    <recommendedName>
        <fullName evidence="3">DUF4268 domain-containing protein</fullName>
    </recommendedName>
</protein>
<dbReference type="RefSeq" id="WP_058246780.1">
    <property type="nucleotide sequence ID" value="NZ_CYSE01000002.1"/>
</dbReference>
<dbReference type="OrthoDB" id="570199at2"/>
<sequence length="376" mass="42820">MYRIDRSGNRLQKLPETTLSDVSFRERDHLQEWIATDPLALGEELLIIQKEFDGFDGTRERLDLLALDKEGRLVIIENKLDDSGRDVVWQALKYAAYCSTMQKSEIVSAFQAYLDRYDPGTSASDSLCDFLGEETLDDVILNDGTGQRVIMVATDFRKEVTSTVLWLRDYGIDARCIKVKPYRLDDDVLIDLQQVIPPPEAADYMIRMAQKETEAKKTATMVSYQGRMEYWGAFLEAYGDASDLIPPSRAPNQGWMNLKFPPDLRTESGAASIVLYRNLKNDRVGAYLSIGKHEEEDIERWLSALASYPSLVDAESECSPKGVWGLYVTLDADALDEEDWPRQHEWMQAQALRFLADWQAGLREDFIRLCQGEVTA</sequence>
<dbReference type="GO" id="GO:0003676">
    <property type="term" value="F:nucleic acid binding"/>
    <property type="evidence" value="ECO:0007669"/>
    <property type="project" value="InterPro"/>
</dbReference>
<dbReference type="Proteomes" id="UP000054935">
    <property type="component" value="Unassembled WGS sequence"/>
</dbReference>
<dbReference type="Gene3D" id="3.40.1350.10">
    <property type="match status" value="1"/>
</dbReference>
<dbReference type="EMBL" id="CYSE01000002">
    <property type="protein sequence ID" value="CUH77033.1"/>
    <property type="molecule type" value="Genomic_DNA"/>
</dbReference>
<evidence type="ECO:0000313" key="1">
    <source>
        <dbReference type="EMBL" id="CUH77033.1"/>
    </source>
</evidence>
<accession>A0A0N7LZ94</accession>
<evidence type="ECO:0000313" key="2">
    <source>
        <dbReference type="Proteomes" id="UP000054935"/>
    </source>
</evidence>
<name>A0A0N7LZ94_9RHOB</name>
<reference evidence="1 2" key="1">
    <citation type="submission" date="2015-09" db="EMBL/GenBank/DDBJ databases">
        <authorList>
            <consortium name="Swine Surveillance"/>
        </authorList>
    </citation>
    <scope>NUCLEOTIDE SEQUENCE [LARGE SCALE GENOMIC DNA]</scope>
    <source>
        <strain evidence="1 2">CECT 7648</strain>
    </source>
</reference>
<proteinExistence type="predicted"/>
<dbReference type="InterPro" id="IPR011856">
    <property type="entry name" value="tRNA_endonuc-like_dom_sf"/>
</dbReference>